<name>A0A0F8V769_9ZZZZ</name>
<sequence>MSQIGSLNTLIFQVYLLNINALKSTLAQSYVLEALAIFQYLTSKQLCTILPNVSISTVNRYLRALRKIDKPLVTGLQFGFMPWKWPLAPVYCLTQRWAKWLAEQWKYSLENIKRPLGRSCFFAADYYHRIATIDFKISFIKWISRQWYWLNFFHCYFEREWSNNSSSWVTSKSKASLSAWDLQIIPDAIIGYSSPEWSQLILFEQHMGNDAKRALRQIQWHCFFLSLWVVNKKYGSQKNSCIYYVFENKSCMDSVIRRLE</sequence>
<comment type="caution">
    <text evidence="1">The sequence shown here is derived from an EMBL/GenBank/DDBJ whole genome shotgun (WGS) entry which is preliminary data.</text>
</comment>
<dbReference type="EMBL" id="LAZR01070481">
    <property type="protein sequence ID" value="KKK40363.1"/>
    <property type="molecule type" value="Genomic_DNA"/>
</dbReference>
<feature type="non-terminal residue" evidence="1">
    <location>
        <position position="260"/>
    </location>
</feature>
<accession>A0A0F8V769</accession>
<organism evidence="1">
    <name type="scientific">marine sediment metagenome</name>
    <dbReference type="NCBI Taxonomy" id="412755"/>
    <lineage>
        <taxon>unclassified sequences</taxon>
        <taxon>metagenomes</taxon>
        <taxon>ecological metagenomes</taxon>
    </lineage>
</organism>
<gene>
    <name evidence="1" type="ORF">LCGC14_3084510</name>
</gene>
<dbReference type="AlphaFoldDB" id="A0A0F8V769"/>
<proteinExistence type="predicted"/>
<evidence type="ECO:0000313" key="1">
    <source>
        <dbReference type="EMBL" id="KKK40363.1"/>
    </source>
</evidence>
<protein>
    <submittedName>
        <fullName evidence="1">Uncharacterized protein</fullName>
    </submittedName>
</protein>
<reference evidence="1" key="1">
    <citation type="journal article" date="2015" name="Nature">
        <title>Complex archaea that bridge the gap between prokaryotes and eukaryotes.</title>
        <authorList>
            <person name="Spang A."/>
            <person name="Saw J.H."/>
            <person name="Jorgensen S.L."/>
            <person name="Zaremba-Niedzwiedzka K."/>
            <person name="Martijn J."/>
            <person name="Lind A.E."/>
            <person name="van Eijk R."/>
            <person name="Schleper C."/>
            <person name="Guy L."/>
            <person name="Ettema T.J."/>
        </authorList>
    </citation>
    <scope>NUCLEOTIDE SEQUENCE</scope>
</reference>